<accession>A0AAV2CY37</accession>
<name>A0AAV2CY37_9ROSI</name>
<evidence type="ECO:0000313" key="1">
    <source>
        <dbReference type="EMBL" id="CAL1361308.1"/>
    </source>
</evidence>
<proteinExistence type="predicted"/>
<organism evidence="1 2">
    <name type="scientific">Linum trigynum</name>
    <dbReference type="NCBI Taxonomy" id="586398"/>
    <lineage>
        <taxon>Eukaryota</taxon>
        <taxon>Viridiplantae</taxon>
        <taxon>Streptophyta</taxon>
        <taxon>Embryophyta</taxon>
        <taxon>Tracheophyta</taxon>
        <taxon>Spermatophyta</taxon>
        <taxon>Magnoliopsida</taxon>
        <taxon>eudicotyledons</taxon>
        <taxon>Gunneridae</taxon>
        <taxon>Pentapetalae</taxon>
        <taxon>rosids</taxon>
        <taxon>fabids</taxon>
        <taxon>Malpighiales</taxon>
        <taxon>Linaceae</taxon>
        <taxon>Linum</taxon>
    </lineage>
</organism>
<keyword evidence="2" id="KW-1185">Reference proteome</keyword>
<sequence>MCSVFPSEIILNACHSDSGEGMILPSIPSLTPPSNLINEAWPDGDEILTGACLTVSQGMMIKTETPSVNQKLQVLDQF</sequence>
<gene>
    <name evidence="1" type="ORF">LTRI10_LOCUS8687</name>
</gene>
<protein>
    <submittedName>
        <fullName evidence="1">Uncharacterized protein</fullName>
    </submittedName>
</protein>
<dbReference type="Proteomes" id="UP001497516">
    <property type="component" value="Chromosome 10"/>
</dbReference>
<evidence type="ECO:0000313" key="2">
    <source>
        <dbReference type="Proteomes" id="UP001497516"/>
    </source>
</evidence>
<dbReference type="AlphaFoldDB" id="A0AAV2CY37"/>
<reference evidence="1 2" key="1">
    <citation type="submission" date="2024-04" db="EMBL/GenBank/DDBJ databases">
        <authorList>
            <person name="Fracassetti M."/>
        </authorList>
    </citation>
    <scope>NUCLEOTIDE SEQUENCE [LARGE SCALE GENOMIC DNA]</scope>
</reference>
<dbReference type="EMBL" id="OZ034814">
    <property type="protein sequence ID" value="CAL1361308.1"/>
    <property type="molecule type" value="Genomic_DNA"/>
</dbReference>